<dbReference type="Proteomes" id="UP001156682">
    <property type="component" value="Unassembled WGS sequence"/>
</dbReference>
<sequence length="161" mass="18571">MSNTMATDQLKLAQQNLEFESLFQNSVQAELMNDFEPKQTITAKNSLNIQFRHAVTSSMVLEITNQNAQYKIFRVKITVGLRYLKAKNNQDVVAKIEANYSIDYLVQNEELLNNQDALDEFALKNASYHLWPFWREFAMAQAQRMSLPPVALPMRLPVEAK</sequence>
<dbReference type="EMBL" id="BSOR01000008">
    <property type="protein sequence ID" value="GLR63051.1"/>
    <property type="molecule type" value="Genomic_DNA"/>
</dbReference>
<proteinExistence type="predicted"/>
<reference evidence="2" key="1">
    <citation type="journal article" date="2019" name="Int. J. Syst. Evol. Microbiol.">
        <title>The Global Catalogue of Microorganisms (GCM) 10K type strain sequencing project: providing services to taxonomists for standard genome sequencing and annotation.</title>
        <authorList>
            <consortium name="The Broad Institute Genomics Platform"/>
            <consortium name="The Broad Institute Genome Sequencing Center for Infectious Disease"/>
            <person name="Wu L."/>
            <person name="Ma J."/>
        </authorList>
    </citation>
    <scope>NUCLEOTIDE SEQUENCE [LARGE SCALE GENOMIC DNA]</scope>
    <source>
        <strain evidence="2">NBRC 100033</strain>
    </source>
</reference>
<dbReference type="InterPro" id="IPR035958">
    <property type="entry name" value="SecB-like_sf"/>
</dbReference>
<comment type="caution">
    <text evidence="1">The sequence shown here is derived from an EMBL/GenBank/DDBJ whole genome shotgun (WGS) entry which is preliminary data.</text>
</comment>
<evidence type="ECO:0000313" key="1">
    <source>
        <dbReference type="EMBL" id="GLR63051.1"/>
    </source>
</evidence>
<name>A0ABQ5ZSE7_9GAMM</name>
<evidence type="ECO:0008006" key="3">
    <source>
        <dbReference type="Google" id="ProtNLM"/>
    </source>
</evidence>
<gene>
    <name evidence="1" type="ORF">GCM10007878_04860</name>
</gene>
<organism evidence="1 2">
    <name type="scientific">Marinospirillum insulare</name>
    <dbReference type="NCBI Taxonomy" id="217169"/>
    <lineage>
        <taxon>Bacteria</taxon>
        <taxon>Pseudomonadati</taxon>
        <taxon>Pseudomonadota</taxon>
        <taxon>Gammaproteobacteria</taxon>
        <taxon>Oceanospirillales</taxon>
        <taxon>Oceanospirillaceae</taxon>
        <taxon>Marinospirillum</taxon>
    </lineage>
</organism>
<dbReference type="Gene3D" id="3.10.420.10">
    <property type="entry name" value="SecB-like"/>
    <property type="match status" value="1"/>
</dbReference>
<dbReference type="RefSeq" id="WP_027850652.1">
    <property type="nucleotide sequence ID" value="NZ_BSOR01000008.1"/>
</dbReference>
<dbReference type="SUPFAM" id="SSF54611">
    <property type="entry name" value="SecB-like"/>
    <property type="match status" value="1"/>
</dbReference>
<accession>A0ABQ5ZSE7</accession>
<protein>
    <recommendedName>
        <fullName evidence="3">Preprotein translocase subunit SecB</fullName>
    </recommendedName>
</protein>
<evidence type="ECO:0000313" key="2">
    <source>
        <dbReference type="Proteomes" id="UP001156682"/>
    </source>
</evidence>
<keyword evidence="2" id="KW-1185">Reference proteome</keyword>